<dbReference type="AlphaFoldDB" id="A0A5N6J4X3"/>
<keyword evidence="2" id="KW-1185">Reference proteome</keyword>
<name>A0A5N6J4X3_9EURO</name>
<sequence length="80" mass="9163">MNFLLLLFLVFFAPLLLFLAWLALSSCLGSRLRSRFTRDSLREGMDAYGRDYLRGMAGSGPAMSEQIELENMLRDSDHEE</sequence>
<protein>
    <submittedName>
        <fullName evidence="1">Uncharacterized protein</fullName>
    </submittedName>
</protein>
<organism evidence="1 2">
    <name type="scientific">Aspergillus minisclerotigenes</name>
    <dbReference type="NCBI Taxonomy" id="656917"/>
    <lineage>
        <taxon>Eukaryota</taxon>
        <taxon>Fungi</taxon>
        <taxon>Dikarya</taxon>
        <taxon>Ascomycota</taxon>
        <taxon>Pezizomycotina</taxon>
        <taxon>Eurotiomycetes</taxon>
        <taxon>Eurotiomycetidae</taxon>
        <taxon>Eurotiales</taxon>
        <taxon>Aspergillaceae</taxon>
        <taxon>Aspergillus</taxon>
        <taxon>Aspergillus subgen. Circumdati</taxon>
    </lineage>
</organism>
<dbReference type="Proteomes" id="UP000326289">
    <property type="component" value="Unassembled WGS sequence"/>
</dbReference>
<accession>A0A5N6J4X3</accession>
<evidence type="ECO:0000313" key="2">
    <source>
        <dbReference type="Proteomes" id="UP000326289"/>
    </source>
</evidence>
<evidence type="ECO:0000313" key="1">
    <source>
        <dbReference type="EMBL" id="KAB8273310.1"/>
    </source>
</evidence>
<proteinExistence type="predicted"/>
<reference evidence="1 2" key="1">
    <citation type="submission" date="2019-04" db="EMBL/GenBank/DDBJ databases">
        <title>Fungal friends and foes A comparative genomics study of 23 Aspergillus species from section Flavi.</title>
        <authorList>
            <consortium name="DOE Joint Genome Institute"/>
            <person name="Kjaerbolling I."/>
            <person name="Vesth T.C."/>
            <person name="Frisvad J.C."/>
            <person name="Nybo J.L."/>
            <person name="Theobald S."/>
            <person name="Kildgaard S."/>
            <person name="Petersen T.I."/>
            <person name="Kuo A."/>
            <person name="Sato A."/>
            <person name="Lyhne E.K."/>
            <person name="Kogle M.E."/>
            <person name="Wiebenga A."/>
            <person name="Kun R.S."/>
            <person name="Lubbers R.J."/>
            <person name="Makela M.R."/>
            <person name="Barry K."/>
            <person name="Chovatia M."/>
            <person name="Clum A."/>
            <person name="Daum C."/>
            <person name="Haridas S."/>
            <person name="He G."/>
            <person name="LaButti K."/>
            <person name="Lipzen A."/>
            <person name="Mondo S."/>
            <person name="Pangilinan J."/>
            <person name="Riley R."/>
            <person name="Salamov A."/>
            <person name="Simmons B.A."/>
            <person name="Magnuson J.K."/>
            <person name="Henrissat B."/>
            <person name="Mortensen U.H."/>
            <person name="Larsen T.O."/>
            <person name="De vries R.P."/>
            <person name="Grigoriev I.V."/>
            <person name="Machida M."/>
            <person name="Baker S.E."/>
            <person name="Andersen M.R."/>
        </authorList>
    </citation>
    <scope>NUCLEOTIDE SEQUENCE [LARGE SCALE GENOMIC DNA]</scope>
    <source>
        <strain evidence="1 2">CBS 117635</strain>
    </source>
</reference>
<gene>
    <name evidence="1" type="ORF">BDV30DRAFT_238738</name>
</gene>
<dbReference type="EMBL" id="ML732797">
    <property type="protein sequence ID" value="KAB8273310.1"/>
    <property type="molecule type" value="Genomic_DNA"/>
</dbReference>